<protein>
    <submittedName>
        <fullName evidence="1">Uncharacterized protein</fullName>
    </submittedName>
</protein>
<sequence length="86" mass="9929">MVWIDYLEQGHEPFVLRDLFTSSYSLHGDRLEARLKDKERKAMNEDFCCGSELLLTSLLRLEELCLLNLGSMEEKLVTLNLSAFCS</sequence>
<accession>A0A1V4JJY1</accession>
<name>A0A1V4JJY1_PATFA</name>
<keyword evidence="2" id="KW-1185">Reference proteome</keyword>
<dbReference type="AlphaFoldDB" id="A0A1V4JJY1"/>
<dbReference type="EMBL" id="LSYS01007194">
    <property type="protein sequence ID" value="OPJ72355.1"/>
    <property type="molecule type" value="Genomic_DNA"/>
</dbReference>
<organism evidence="1 2">
    <name type="scientific">Patagioenas fasciata monilis</name>
    <dbReference type="NCBI Taxonomy" id="372326"/>
    <lineage>
        <taxon>Eukaryota</taxon>
        <taxon>Metazoa</taxon>
        <taxon>Chordata</taxon>
        <taxon>Craniata</taxon>
        <taxon>Vertebrata</taxon>
        <taxon>Euteleostomi</taxon>
        <taxon>Archelosauria</taxon>
        <taxon>Archosauria</taxon>
        <taxon>Dinosauria</taxon>
        <taxon>Saurischia</taxon>
        <taxon>Theropoda</taxon>
        <taxon>Coelurosauria</taxon>
        <taxon>Aves</taxon>
        <taxon>Neognathae</taxon>
        <taxon>Neoaves</taxon>
        <taxon>Columbimorphae</taxon>
        <taxon>Columbiformes</taxon>
        <taxon>Columbidae</taxon>
        <taxon>Patagioenas</taxon>
    </lineage>
</organism>
<evidence type="ECO:0000313" key="2">
    <source>
        <dbReference type="Proteomes" id="UP000190648"/>
    </source>
</evidence>
<reference evidence="1 2" key="1">
    <citation type="submission" date="2016-02" db="EMBL/GenBank/DDBJ databases">
        <title>Band-tailed pigeon sequencing and assembly.</title>
        <authorList>
            <person name="Soares A.E."/>
            <person name="Novak B.J."/>
            <person name="Rice E.S."/>
            <person name="O'Connell B."/>
            <person name="Chang D."/>
            <person name="Weber S."/>
            <person name="Shapiro B."/>
        </authorList>
    </citation>
    <scope>NUCLEOTIDE SEQUENCE [LARGE SCALE GENOMIC DNA]</scope>
    <source>
        <strain evidence="1">BTP2013</strain>
        <tissue evidence="1">Blood</tissue>
    </source>
</reference>
<proteinExistence type="predicted"/>
<gene>
    <name evidence="1" type="ORF">AV530_018794</name>
</gene>
<evidence type="ECO:0000313" key="1">
    <source>
        <dbReference type="EMBL" id="OPJ72355.1"/>
    </source>
</evidence>
<dbReference type="Proteomes" id="UP000190648">
    <property type="component" value="Unassembled WGS sequence"/>
</dbReference>
<comment type="caution">
    <text evidence="1">The sequence shown here is derived from an EMBL/GenBank/DDBJ whole genome shotgun (WGS) entry which is preliminary data.</text>
</comment>